<dbReference type="SUPFAM" id="SSF56601">
    <property type="entry name" value="beta-lactamase/transpeptidase-like"/>
    <property type="match status" value="1"/>
</dbReference>
<evidence type="ECO:0000256" key="10">
    <source>
        <dbReference type="ARBA" id="ARBA00022989"/>
    </source>
</evidence>
<dbReference type="InterPro" id="IPR005311">
    <property type="entry name" value="PBP_dimer"/>
</dbReference>
<dbReference type="PANTHER" id="PTHR30627">
    <property type="entry name" value="PEPTIDOGLYCAN D,D-TRANSPEPTIDASE"/>
    <property type="match status" value="1"/>
</dbReference>
<dbReference type="SUPFAM" id="SSF56519">
    <property type="entry name" value="Penicillin binding protein dimerisation domain"/>
    <property type="match status" value="1"/>
</dbReference>
<evidence type="ECO:0000256" key="8">
    <source>
        <dbReference type="ARBA" id="ARBA00022960"/>
    </source>
</evidence>
<keyword evidence="16" id="KW-0131">Cell cycle</keyword>
<comment type="subcellular location">
    <subcellularLocation>
        <location evidence="2">Cell membrane</location>
    </subcellularLocation>
    <subcellularLocation>
        <location evidence="1">Membrane</location>
        <topology evidence="1">Single-pass membrane protein</topology>
    </subcellularLocation>
</comment>
<name>A0ABS2NGS3_9BACI</name>
<keyword evidence="9" id="KW-0573">Peptidoglycan synthesis</keyword>
<keyword evidence="6" id="KW-1003">Cell membrane</keyword>
<protein>
    <recommendedName>
        <fullName evidence="5">serine-type D-Ala-D-Ala carboxypeptidase</fullName>
        <ecNumber evidence="5">3.4.16.4</ecNumber>
    </recommendedName>
</protein>
<gene>
    <name evidence="16" type="ORF">JOC86_003613</name>
</gene>
<evidence type="ECO:0000256" key="9">
    <source>
        <dbReference type="ARBA" id="ARBA00022984"/>
    </source>
</evidence>
<evidence type="ECO:0000256" key="2">
    <source>
        <dbReference type="ARBA" id="ARBA00004236"/>
    </source>
</evidence>
<evidence type="ECO:0000256" key="6">
    <source>
        <dbReference type="ARBA" id="ARBA00022475"/>
    </source>
</evidence>
<feature type="domain" description="Penicillin-binding protein dimerisation" evidence="15">
    <location>
        <begin position="61"/>
        <end position="300"/>
    </location>
</feature>
<evidence type="ECO:0000256" key="7">
    <source>
        <dbReference type="ARBA" id="ARBA00022692"/>
    </source>
</evidence>
<dbReference type="Pfam" id="PF03717">
    <property type="entry name" value="PBP_dimer"/>
    <property type="match status" value="1"/>
</dbReference>
<evidence type="ECO:0000256" key="1">
    <source>
        <dbReference type="ARBA" id="ARBA00004167"/>
    </source>
</evidence>
<keyword evidence="8" id="KW-0133">Cell shape</keyword>
<evidence type="ECO:0000313" key="17">
    <source>
        <dbReference type="Proteomes" id="UP001646157"/>
    </source>
</evidence>
<dbReference type="Gene3D" id="3.90.1310.10">
    <property type="entry name" value="Penicillin-binding protein 2a (Domain 2)"/>
    <property type="match status" value="1"/>
</dbReference>
<evidence type="ECO:0000256" key="11">
    <source>
        <dbReference type="ARBA" id="ARBA00023136"/>
    </source>
</evidence>
<keyword evidence="16" id="KW-0132">Cell division</keyword>
<keyword evidence="7" id="KW-0812">Transmembrane</keyword>
<dbReference type="InterPro" id="IPR036138">
    <property type="entry name" value="PBP_dimer_sf"/>
</dbReference>
<dbReference type="Gene3D" id="3.40.710.10">
    <property type="entry name" value="DD-peptidase/beta-lactamase superfamily"/>
    <property type="match status" value="1"/>
</dbReference>
<dbReference type="InterPro" id="IPR001460">
    <property type="entry name" value="PCN-bd_Tpept"/>
</dbReference>
<dbReference type="GO" id="GO:0051301">
    <property type="term" value="P:cell division"/>
    <property type="evidence" value="ECO:0007669"/>
    <property type="project" value="UniProtKB-KW"/>
</dbReference>
<evidence type="ECO:0000256" key="5">
    <source>
        <dbReference type="ARBA" id="ARBA00012448"/>
    </source>
</evidence>
<comment type="similarity">
    <text evidence="4">Belongs to the transpeptidase family.</text>
</comment>
<comment type="pathway">
    <text evidence="3">Cell wall biogenesis; peptidoglycan biosynthesis.</text>
</comment>
<organism evidence="16 17">
    <name type="scientific">Rossellomorea pakistanensis</name>
    <dbReference type="NCBI Taxonomy" id="992288"/>
    <lineage>
        <taxon>Bacteria</taxon>
        <taxon>Bacillati</taxon>
        <taxon>Bacillota</taxon>
        <taxon>Bacilli</taxon>
        <taxon>Bacillales</taxon>
        <taxon>Bacillaceae</taxon>
        <taxon>Rossellomorea</taxon>
    </lineage>
</organism>
<dbReference type="InterPro" id="IPR050515">
    <property type="entry name" value="Beta-lactam/transpept"/>
</dbReference>
<dbReference type="EC" id="3.4.16.4" evidence="5"/>
<comment type="catalytic activity">
    <reaction evidence="13">
        <text>Preferential cleavage: (Ac)2-L-Lys-D-Ala-|-D-Ala. Also transpeptidation of peptidyl-alanyl moieties that are N-acyl substituents of D-alanine.</text>
        <dbReference type="EC" id="3.4.16.4"/>
    </reaction>
</comment>
<accession>A0ABS2NGS3</accession>
<evidence type="ECO:0000256" key="12">
    <source>
        <dbReference type="ARBA" id="ARBA00023316"/>
    </source>
</evidence>
<dbReference type="PANTHER" id="PTHR30627:SF2">
    <property type="entry name" value="PEPTIDOGLYCAN D,D-TRANSPEPTIDASE MRDA"/>
    <property type="match status" value="1"/>
</dbReference>
<keyword evidence="17" id="KW-1185">Reference proteome</keyword>
<dbReference type="Proteomes" id="UP001646157">
    <property type="component" value="Unassembled WGS sequence"/>
</dbReference>
<dbReference type="Gene3D" id="1.10.10.1230">
    <property type="entry name" value="Penicillin-binding protein, N-terminal non-catalytic domain, head sub-domain"/>
    <property type="match status" value="1"/>
</dbReference>
<comment type="caution">
    <text evidence="16">The sequence shown here is derived from an EMBL/GenBank/DDBJ whole genome shotgun (WGS) entry which is preliminary data.</text>
</comment>
<keyword evidence="12" id="KW-0961">Cell wall biogenesis/degradation</keyword>
<sequence length="726" mass="82302">MNKKKKKKKTHVPFRMNLLFFAVFILFSLLVIRLGVVQIVKGSEYKKEVERTEDIMVRNGTPRGKIYDRYGNVMVDNVPLNAITYTRAQSTQPDEMLDVAEKLAPLIKMDTEKITTRDRKDFWLLTHSEKAKKLVTKEELQKLEANEELTKDDVNKEVYQRQLERITEKDIKSFDNNELEVLAIFREFNTGYALTPQIIKNKGVTPEEMARVSEHLDQLPGVNVTTDWERTYVYDDTLRTILGNVSSSREGLPSELVNYYTAQGYSLNDRVGTSYVEAQYEDVLQGQKEKIKNITKDGSVLDTQLISEGYRGKDVVLTIDMRLQKEIEKIVEEELYGQIQKGWQSPYLDRAFVVMMDPHTGELLAMVGKKYGKNSETGKYEMQDYALGTFTSSYEAGSAVKGATVLTGYMTGNLYPGETLVDEPILIQGSKPKTSWFNKSGRKLMSDLFALEKSSNSYMWKIAFRIGGDTYIPNAPVDFNSNSFKIVRNHFSQFGLGIPTGIDLPGEMSGYQGSSRKPGFLLDLVIGQYDTYTPMQLVQYASTIANGGSRVEPHIMKQVREPDNDKGSLGPIIYENEPKVLNRINATPDEINQVQRGFYRVAHGSDGTANNFANAPYDAAAKSGTAEAFYKGPNMEKAVETYNTTLIGYAPYDSPEIAFSVFVPWSHQDKDPYVNKVIAKRVMDKYFELKKQSEKEGLFDAAVESEVRNADEAEELQEQERQENIE</sequence>
<keyword evidence="11" id="KW-0472">Membrane</keyword>
<evidence type="ECO:0000256" key="3">
    <source>
        <dbReference type="ARBA" id="ARBA00004752"/>
    </source>
</evidence>
<keyword evidence="10" id="KW-1133">Transmembrane helix</keyword>
<dbReference type="EMBL" id="JAFBDZ010000003">
    <property type="protein sequence ID" value="MBM7587061.1"/>
    <property type="molecule type" value="Genomic_DNA"/>
</dbReference>
<evidence type="ECO:0000259" key="14">
    <source>
        <dbReference type="Pfam" id="PF00905"/>
    </source>
</evidence>
<reference evidence="16 17" key="1">
    <citation type="submission" date="2021-01" db="EMBL/GenBank/DDBJ databases">
        <title>Genomic Encyclopedia of Type Strains, Phase IV (KMG-IV): sequencing the most valuable type-strain genomes for metagenomic binning, comparative biology and taxonomic classification.</title>
        <authorList>
            <person name="Goeker M."/>
        </authorList>
    </citation>
    <scope>NUCLEOTIDE SEQUENCE [LARGE SCALE GENOMIC DNA]</scope>
    <source>
        <strain evidence="16 17">DSM 24834</strain>
    </source>
</reference>
<dbReference type="Pfam" id="PF00905">
    <property type="entry name" value="Transpeptidase"/>
    <property type="match status" value="1"/>
</dbReference>
<evidence type="ECO:0000313" key="16">
    <source>
        <dbReference type="EMBL" id="MBM7587061.1"/>
    </source>
</evidence>
<dbReference type="InterPro" id="IPR012338">
    <property type="entry name" value="Beta-lactam/transpept-like"/>
</dbReference>
<feature type="domain" description="Penicillin-binding protein transpeptidase" evidence="14">
    <location>
        <begin position="352"/>
        <end position="684"/>
    </location>
</feature>
<evidence type="ECO:0000256" key="13">
    <source>
        <dbReference type="ARBA" id="ARBA00034000"/>
    </source>
</evidence>
<proteinExistence type="inferred from homology"/>
<evidence type="ECO:0000259" key="15">
    <source>
        <dbReference type="Pfam" id="PF03717"/>
    </source>
</evidence>
<evidence type="ECO:0000256" key="4">
    <source>
        <dbReference type="ARBA" id="ARBA00007171"/>
    </source>
</evidence>